<proteinExistence type="predicted"/>
<accession>A0A3G8M1D2</accession>
<name>A0A3G8M1D2_9HYPH</name>
<dbReference type="Gene3D" id="3.30.2400.10">
    <property type="entry name" value="Major capsid protein gp5"/>
    <property type="match status" value="1"/>
</dbReference>
<evidence type="ECO:0000259" key="2">
    <source>
        <dbReference type="Pfam" id="PF05065"/>
    </source>
</evidence>
<gene>
    <name evidence="3" type="ORF">EHO51_01300</name>
</gene>
<sequence>MSAVENKSAGDDILADLNRAFSAFKETNDERLTQLENRLGADVVTEEKLARIDHALDDTKSRLDRLALEMSRPRMGGKLVDDHSWREHKSAFNHYMRSGEASGLKALEAKALSRGSGADGGYLVPLPTERDVLRRLAKFSPIRAISSVREISGASLRRAFSTTGPAAGWVAEADPRPQTNNQQLADMTFPAMELYAMPAATQALLDDAVVDIEQWIAEEVQTAFAEQEGAAFVSGDGVNKPKGFLSYTTVADASWTWGNIGYVATGAAGAFAASDPSDALVNLVYALRAGFRQNGKFVMGRRAQSLVRQFKTTTGDYIWAPPATADAGASLMNFPVIEAEDMPDPAANSLSIAFGDFERGYVVVDRVGIRVLRDPYSAKPYVLFYTTKRVGGGVQNFEAIKLLKFAAS</sequence>
<comment type="subcellular location">
    <subcellularLocation>
        <location evidence="1">Virion</location>
    </subcellularLocation>
</comment>
<dbReference type="Proteomes" id="UP000273982">
    <property type="component" value="Chromosome"/>
</dbReference>
<dbReference type="InterPro" id="IPR024455">
    <property type="entry name" value="Phage_capsid"/>
</dbReference>
<dbReference type="EMBL" id="CP034086">
    <property type="protein sequence ID" value="AZG75487.1"/>
    <property type="molecule type" value="Genomic_DNA"/>
</dbReference>
<dbReference type="Pfam" id="PF05065">
    <property type="entry name" value="Phage_capsid"/>
    <property type="match status" value="1"/>
</dbReference>
<feature type="domain" description="Phage capsid-like C-terminal" evidence="2">
    <location>
        <begin position="120"/>
        <end position="405"/>
    </location>
</feature>
<dbReference type="RefSeq" id="WP_124737371.1">
    <property type="nucleotide sequence ID" value="NZ_CP034086.1"/>
</dbReference>
<protein>
    <submittedName>
        <fullName evidence="3">Phage major capsid protein</fullName>
    </submittedName>
</protein>
<dbReference type="KEGG" id="mros:EHO51_01300"/>
<evidence type="ECO:0000256" key="1">
    <source>
        <dbReference type="ARBA" id="ARBA00004328"/>
    </source>
</evidence>
<organism evidence="3 4">
    <name type="scientific">Methylocystis rosea</name>
    <dbReference type="NCBI Taxonomy" id="173366"/>
    <lineage>
        <taxon>Bacteria</taxon>
        <taxon>Pseudomonadati</taxon>
        <taxon>Pseudomonadota</taxon>
        <taxon>Alphaproteobacteria</taxon>
        <taxon>Hyphomicrobiales</taxon>
        <taxon>Methylocystaceae</taxon>
        <taxon>Methylocystis</taxon>
    </lineage>
</organism>
<dbReference type="NCBIfam" id="TIGR01554">
    <property type="entry name" value="major_cap_HK97"/>
    <property type="match status" value="1"/>
</dbReference>
<evidence type="ECO:0000313" key="4">
    <source>
        <dbReference type="Proteomes" id="UP000273982"/>
    </source>
</evidence>
<dbReference type="InterPro" id="IPR054612">
    <property type="entry name" value="Phage_capsid-like_C"/>
</dbReference>
<dbReference type="AlphaFoldDB" id="A0A3G8M1D2"/>
<dbReference type="SUPFAM" id="SSF56563">
    <property type="entry name" value="Major capsid protein gp5"/>
    <property type="match status" value="1"/>
</dbReference>
<reference evidence="3 4" key="1">
    <citation type="submission" date="2018-11" db="EMBL/GenBank/DDBJ databases">
        <title>Genome squencing of methanotrophic bacteria isolated from alkaline groundwater in Korea.</title>
        <authorList>
            <person name="Nguyen L.N."/>
        </authorList>
    </citation>
    <scope>NUCLEOTIDE SEQUENCE [LARGE SCALE GENOMIC DNA]</scope>
    <source>
        <strain evidence="3 4">GW6</strain>
    </source>
</reference>
<dbReference type="Gene3D" id="3.30.2320.10">
    <property type="entry name" value="hypothetical protein PF0899 domain"/>
    <property type="match status" value="1"/>
</dbReference>
<evidence type="ECO:0000313" key="3">
    <source>
        <dbReference type="EMBL" id="AZG75487.1"/>
    </source>
</evidence>